<sequence>MQARERWGPNPLRWWWPVRPPVTLSRMSTRTAAPDPDDARHRVLEAVLLRLARRPDAGAFVLRGGMLMRHWFRPVPRPAADLDLVATIPFAVEAAAGRILPALSNDIGDGVGFDLEETRAEGMFLDTGSPGVRVRSVGVCDGGEVDFHIDVTFGPFPRPAPVLGDIPAASGAVARVWHCRPEAVVGQKVQALRHLGMRGWRQKDLNDLRLLLARGGMDEGDLRDAVAAYLGDLGATGADARALFGPSSWWGMKLSAARWLDFVREERGQRVPKDLAGVVAGVAARLTPVLEGLT</sequence>
<dbReference type="EMBL" id="CP025958">
    <property type="protein sequence ID" value="AWM38926.1"/>
    <property type="molecule type" value="Genomic_DNA"/>
</dbReference>
<keyword evidence="2" id="KW-1185">Reference proteome</keyword>
<gene>
    <name evidence="1" type="ORF">C1280_19325</name>
</gene>
<evidence type="ECO:0008006" key="3">
    <source>
        <dbReference type="Google" id="ProtNLM"/>
    </source>
</evidence>
<name>A0A2Z3H5U1_9BACT</name>
<accession>A0A2Z3H5U1</accession>
<organism evidence="1 2">
    <name type="scientific">Gemmata obscuriglobus</name>
    <dbReference type="NCBI Taxonomy" id="114"/>
    <lineage>
        <taxon>Bacteria</taxon>
        <taxon>Pseudomonadati</taxon>
        <taxon>Planctomycetota</taxon>
        <taxon>Planctomycetia</taxon>
        <taxon>Gemmatales</taxon>
        <taxon>Gemmataceae</taxon>
        <taxon>Gemmata</taxon>
    </lineage>
</organism>
<proteinExistence type="predicted"/>
<dbReference type="AlphaFoldDB" id="A0A2Z3H5U1"/>
<evidence type="ECO:0000313" key="1">
    <source>
        <dbReference type="EMBL" id="AWM38926.1"/>
    </source>
</evidence>
<dbReference type="KEGG" id="gog:C1280_19325"/>
<dbReference type="Pfam" id="PF08843">
    <property type="entry name" value="AbiEii"/>
    <property type="match status" value="1"/>
</dbReference>
<protein>
    <recommendedName>
        <fullName evidence="3">Nucleotidyl transferase AbiEii/AbiGii toxin family protein</fullName>
    </recommendedName>
</protein>
<dbReference type="Proteomes" id="UP000245802">
    <property type="component" value="Chromosome"/>
</dbReference>
<dbReference type="InterPro" id="IPR014942">
    <property type="entry name" value="AbiEii"/>
</dbReference>
<evidence type="ECO:0000313" key="2">
    <source>
        <dbReference type="Proteomes" id="UP000245802"/>
    </source>
</evidence>
<reference evidence="1 2" key="1">
    <citation type="submission" date="2018-01" db="EMBL/GenBank/DDBJ databases">
        <title>G. obscuriglobus.</title>
        <authorList>
            <person name="Franke J."/>
            <person name="Blomberg W."/>
            <person name="Selmecki A."/>
        </authorList>
    </citation>
    <scope>NUCLEOTIDE SEQUENCE [LARGE SCALE GENOMIC DNA]</scope>
    <source>
        <strain evidence="1 2">DSM 5831</strain>
    </source>
</reference>